<reference evidence="3" key="1">
    <citation type="journal article" date="2019" name="Plant Biotechnol. J.">
        <title>Genome sequencing of the Australian wild diploid species Gossypium australe highlights disease resistance and delayed gland morphogenesis.</title>
        <authorList>
            <person name="Cai Y."/>
            <person name="Cai X."/>
            <person name="Wang Q."/>
            <person name="Wang P."/>
            <person name="Zhang Y."/>
            <person name="Cai C."/>
            <person name="Xu Y."/>
            <person name="Wang K."/>
            <person name="Zhou Z."/>
            <person name="Wang C."/>
            <person name="Geng S."/>
            <person name="Li B."/>
            <person name="Dong Q."/>
            <person name="Hou Y."/>
            <person name="Wang H."/>
            <person name="Ai P."/>
            <person name="Liu Z."/>
            <person name="Yi F."/>
            <person name="Sun M."/>
            <person name="An G."/>
            <person name="Cheng J."/>
            <person name="Zhang Y."/>
            <person name="Shi Q."/>
            <person name="Xie Y."/>
            <person name="Shi X."/>
            <person name="Chang Y."/>
            <person name="Huang F."/>
            <person name="Chen Y."/>
            <person name="Hong S."/>
            <person name="Mi L."/>
            <person name="Sun Q."/>
            <person name="Zhang L."/>
            <person name="Zhou B."/>
            <person name="Peng R."/>
            <person name="Zhang X."/>
            <person name="Liu F."/>
        </authorList>
    </citation>
    <scope>NUCLEOTIDE SEQUENCE [LARGE SCALE GENOMIC DNA]</scope>
    <source>
        <strain evidence="3">cv. PA1801</strain>
    </source>
</reference>
<dbReference type="EMBL" id="SMMG02000004">
    <property type="protein sequence ID" value="KAA3476848.1"/>
    <property type="molecule type" value="Genomic_DNA"/>
</dbReference>
<dbReference type="InterPro" id="IPR000477">
    <property type="entry name" value="RT_dom"/>
</dbReference>
<dbReference type="CDD" id="cd01650">
    <property type="entry name" value="RT_nLTR_like"/>
    <property type="match status" value="1"/>
</dbReference>
<gene>
    <name evidence="2" type="ORF">EPI10_010782</name>
</gene>
<dbReference type="GO" id="GO:0003964">
    <property type="term" value="F:RNA-directed DNA polymerase activity"/>
    <property type="evidence" value="ECO:0007669"/>
    <property type="project" value="UniProtKB-KW"/>
</dbReference>
<dbReference type="Pfam" id="PF00078">
    <property type="entry name" value="RVT_1"/>
    <property type="match status" value="1"/>
</dbReference>
<sequence>MAKERDDDTIAKITGTNVHLNMEIDRDEIYCEQRLRFMSKGVGDLSYLLQGIEESISPDINASLLSTFTEEEVFLALEEMGPTKALGPDGFPSLNFGHLNSTDIVLIPKIQNPSNLVKFRPIGLCTILYKIVAKTIANRFQGVIGNCIDAAQSAFVQGSLISDNVLLAYEILHTFRKKPTGLKGFMAVKLDMSKAYDRVEWGFLKEVIEGLSALMRLAMKEGLLKGAKASRRGPAITHLLFADDCILFEKATRKGTSLLKGILKEYKDYSGQCVNFNKSTIFYNSNTSEGNRDEVSKILGVRPSTDMEKYLGFPSGKRFISESKAGAIGSYLKEVMRYLSNQYFRQFRPMLCRVSFYLILFGEKLKISSPSFGVKKHMGSREFIGVNGSICVDQKMREEWALRTWLNLMWPYWLNKAGES</sequence>
<dbReference type="InterPro" id="IPR052343">
    <property type="entry name" value="Retrotransposon-Effector_Assoc"/>
</dbReference>
<organism evidence="2 3">
    <name type="scientific">Gossypium australe</name>
    <dbReference type="NCBI Taxonomy" id="47621"/>
    <lineage>
        <taxon>Eukaryota</taxon>
        <taxon>Viridiplantae</taxon>
        <taxon>Streptophyta</taxon>
        <taxon>Embryophyta</taxon>
        <taxon>Tracheophyta</taxon>
        <taxon>Spermatophyta</taxon>
        <taxon>Magnoliopsida</taxon>
        <taxon>eudicotyledons</taxon>
        <taxon>Gunneridae</taxon>
        <taxon>Pentapetalae</taxon>
        <taxon>rosids</taxon>
        <taxon>malvids</taxon>
        <taxon>Malvales</taxon>
        <taxon>Malvaceae</taxon>
        <taxon>Malvoideae</taxon>
        <taxon>Gossypium</taxon>
    </lineage>
</organism>
<evidence type="ECO:0000313" key="2">
    <source>
        <dbReference type="EMBL" id="KAA3476848.1"/>
    </source>
</evidence>
<dbReference type="Proteomes" id="UP000325315">
    <property type="component" value="Unassembled WGS sequence"/>
</dbReference>
<keyword evidence="2" id="KW-0695">RNA-directed DNA polymerase</keyword>
<keyword evidence="2" id="KW-0808">Transferase</keyword>
<evidence type="ECO:0000313" key="3">
    <source>
        <dbReference type="Proteomes" id="UP000325315"/>
    </source>
</evidence>
<dbReference type="OrthoDB" id="512555at2759"/>
<name>A0A5B6W6J2_9ROSI</name>
<dbReference type="PANTHER" id="PTHR46890:SF48">
    <property type="entry name" value="RNA-DIRECTED DNA POLYMERASE"/>
    <property type="match status" value="1"/>
</dbReference>
<keyword evidence="2" id="KW-0548">Nucleotidyltransferase</keyword>
<accession>A0A5B6W6J2</accession>
<comment type="caution">
    <text evidence="2">The sequence shown here is derived from an EMBL/GenBank/DDBJ whole genome shotgun (WGS) entry which is preliminary data.</text>
</comment>
<dbReference type="InterPro" id="IPR043502">
    <property type="entry name" value="DNA/RNA_pol_sf"/>
</dbReference>
<evidence type="ECO:0000259" key="1">
    <source>
        <dbReference type="Pfam" id="PF00078"/>
    </source>
</evidence>
<dbReference type="AlphaFoldDB" id="A0A5B6W6J2"/>
<dbReference type="PANTHER" id="PTHR46890">
    <property type="entry name" value="NON-LTR RETROLELEMENT REVERSE TRANSCRIPTASE-LIKE PROTEIN-RELATED"/>
    <property type="match status" value="1"/>
</dbReference>
<proteinExistence type="predicted"/>
<dbReference type="SUPFAM" id="SSF56672">
    <property type="entry name" value="DNA/RNA polymerases"/>
    <property type="match status" value="1"/>
</dbReference>
<feature type="domain" description="Reverse transcriptase" evidence="1">
    <location>
        <begin position="114"/>
        <end position="207"/>
    </location>
</feature>
<protein>
    <submittedName>
        <fullName evidence="2">Reverse transcriptase</fullName>
    </submittedName>
</protein>
<keyword evidence="3" id="KW-1185">Reference proteome</keyword>